<reference evidence="3" key="1">
    <citation type="submission" date="2016-10" db="EMBL/GenBank/DDBJ databases">
        <authorList>
            <person name="Varghese N."/>
            <person name="Submissions S."/>
        </authorList>
    </citation>
    <scope>NUCLEOTIDE SEQUENCE [LARGE SCALE GENOMIC DNA]</scope>
    <source>
        <strain evidence="3">CGMCC 1.6763</strain>
    </source>
</reference>
<keyword evidence="3" id="KW-1185">Reference proteome</keyword>
<dbReference type="InterPro" id="IPR035211">
    <property type="entry name" value="DUF5325"/>
</dbReference>
<keyword evidence="1" id="KW-0812">Transmembrane</keyword>
<feature type="transmembrane region" description="Helical" evidence="1">
    <location>
        <begin position="32"/>
        <end position="49"/>
    </location>
</feature>
<dbReference type="EMBL" id="FNZF01000001">
    <property type="protein sequence ID" value="SEI73873.1"/>
    <property type="molecule type" value="Genomic_DNA"/>
</dbReference>
<sequence length="61" mass="6605">MKNVQWVFVFYALAALCSMLAIGVAIGLKSILGIFGAIILLIVIMGMGFKTKKSMRDKGLL</sequence>
<evidence type="ECO:0000313" key="3">
    <source>
        <dbReference type="Proteomes" id="UP000199200"/>
    </source>
</evidence>
<name>A0A1H6T1A0_9BACL</name>
<feature type="transmembrane region" description="Helical" evidence="1">
    <location>
        <begin position="7"/>
        <end position="26"/>
    </location>
</feature>
<keyword evidence="1" id="KW-1133">Transmembrane helix</keyword>
<evidence type="ECO:0000256" key="1">
    <source>
        <dbReference type="SAM" id="Phobius"/>
    </source>
</evidence>
<dbReference type="RefSeq" id="WP_092049187.1">
    <property type="nucleotide sequence ID" value="NZ_FNZF01000001.1"/>
</dbReference>
<proteinExistence type="predicted"/>
<dbReference type="AlphaFoldDB" id="A0A1H6T1A0"/>
<evidence type="ECO:0000313" key="2">
    <source>
        <dbReference type="EMBL" id="SEI73873.1"/>
    </source>
</evidence>
<protein>
    <recommendedName>
        <fullName evidence="4">YlaF family protein</fullName>
    </recommendedName>
</protein>
<gene>
    <name evidence="2" type="ORF">SAMN04488127_0327</name>
</gene>
<dbReference type="STRING" id="426757.SAMN04488127_0327"/>
<organism evidence="2 3">
    <name type="scientific">Bhargavaea ginsengi</name>
    <dbReference type="NCBI Taxonomy" id="426757"/>
    <lineage>
        <taxon>Bacteria</taxon>
        <taxon>Bacillati</taxon>
        <taxon>Bacillota</taxon>
        <taxon>Bacilli</taxon>
        <taxon>Bacillales</taxon>
        <taxon>Caryophanaceae</taxon>
        <taxon>Bhargavaea</taxon>
    </lineage>
</organism>
<dbReference type="Pfam" id="PF17259">
    <property type="entry name" value="DUF5325"/>
    <property type="match status" value="1"/>
</dbReference>
<accession>A0A1H6T1A0</accession>
<dbReference type="Proteomes" id="UP000199200">
    <property type="component" value="Unassembled WGS sequence"/>
</dbReference>
<keyword evidence="1" id="KW-0472">Membrane</keyword>
<dbReference type="OrthoDB" id="2679959at2"/>
<evidence type="ECO:0008006" key="4">
    <source>
        <dbReference type="Google" id="ProtNLM"/>
    </source>
</evidence>